<dbReference type="EMBL" id="SNRY01000565">
    <property type="protein sequence ID" value="KAA6339088.1"/>
    <property type="molecule type" value="Genomic_DNA"/>
</dbReference>
<dbReference type="AlphaFoldDB" id="A0A5J4RZU8"/>
<organism evidence="2">
    <name type="scientific">termite gut metagenome</name>
    <dbReference type="NCBI Taxonomy" id="433724"/>
    <lineage>
        <taxon>unclassified sequences</taxon>
        <taxon>metagenomes</taxon>
        <taxon>organismal metagenomes</taxon>
    </lineage>
</organism>
<dbReference type="Pfam" id="PF26395">
    <property type="entry name" value="E2-CBASS"/>
    <property type="match status" value="1"/>
</dbReference>
<sequence length="149" mass="17023">MSKISIANQAGAIRSYFPDGCLYSSKDKLVWIGDITPSPISLTYTIKITYSYKDGVKAYVANPKPLPLATVKSRLPHVYSHEEQRLCLYYPSGKEWDSSKYLVHTIFPWASEWLFYYELWVVTGNWLGGGKYIELGEIGKVKEEQNEAK</sequence>
<comment type="caution">
    <text evidence="2">The sequence shown here is derived from an EMBL/GenBank/DDBJ whole genome shotgun (WGS) entry which is preliminary data.</text>
</comment>
<dbReference type="InterPro" id="IPR058588">
    <property type="entry name" value="E2-CBASS"/>
</dbReference>
<evidence type="ECO:0000259" key="1">
    <source>
        <dbReference type="Pfam" id="PF26395"/>
    </source>
</evidence>
<protein>
    <recommendedName>
        <fullName evidence="1">Type II CBASS E2 protein domain-containing protein</fullName>
    </recommendedName>
</protein>
<feature type="domain" description="Type II CBASS E2 protein" evidence="1">
    <location>
        <begin position="9"/>
        <end position="131"/>
    </location>
</feature>
<gene>
    <name evidence="2" type="ORF">EZS27_012949</name>
</gene>
<proteinExistence type="predicted"/>
<name>A0A5J4RZU8_9ZZZZ</name>
<accession>A0A5J4RZU8</accession>
<reference evidence="2" key="1">
    <citation type="submission" date="2019-03" db="EMBL/GenBank/DDBJ databases">
        <title>Single cell metagenomics reveals metabolic interactions within the superorganism composed of flagellate Streblomastix strix and complex community of Bacteroidetes bacteria on its surface.</title>
        <authorList>
            <person name="Treitli S.C."/>
            <person name="Kolisko M."/>
            <person name="Husnik F."/>
            <person name="Keeling P."/>
            <person name="Hampl V."/>
        </authorList>
    </citation>
    <scope>NUCLEOTIDE SEQUENCE</scope>
    <source>
        <strain evidence="2">STM</strain>
    </source>
</reference>
<evidence type="ECO:0000313" key="2">
    <source>
        <dbReference type="EMBL" id="KAA6339088.1"/>
    </source>
</evidence>